<dbReference type="InterPro" id="IPR014917">
    <property type="entry name" value="DUF1800"/>
</dbReference>
<evidence type="ECO:0000313" key="2">
    <source>
        <dbReference type="Proteomes" id="UP000051870"/>
    </source>
</evidence>
<dbReference type="Proteomes" id="UP000051870">
    <property type="component" value="Unassembled WGS sequence"/>
</dbReference>
<dbReference type="EMBL" id="CYTW01000001">
    <property type="protein sequence ID" value="CUJ91066.1"/>
    <property type="molecule type" value="Genomic_DNA"/>
</dbReference>
<organism evidence="1 2">
    <name type="scientific">Shimia thalassica</name>
    <dbReference type="NCBI Taxonomy" id="1715693"/>
    <lineage>
        <taxon>Bacteria</taxon>
        <taxon>Pseudomonadati</taxon>
        <taxon>Pseudomonadota</taxon>
        <taxon>Alphaproteobacteria</taxon>
        <taxon>Rhodobacterales</taxon>
        <taxon>Roseobacteraceae</taxon>
    </lineage>
</organism>
<protein>
    <recommendedName>
        <fullName evidence="3">DUF1800 domain-containing protein</fullName>
    </recommendedName>
</protein>
<gene>
    <name evidence="1" type="ORF">PH7735_01323</name>
</gene>
<reference evidence="2" key="1">
    <citation type="submission" date="2015-09" db="EMBL/GenBank/DDBJ databases">
        <authorList>
            <person name="Rodrigo-Torres Lidia"/>
            <person name="Arahal R.David."/>
        </authorList>
    </citation>
    <scope>NUCLEOTIDE SEQUENCE [LARGE SCALE GENOMIC DNA]</scope>
    <source>
        <strain evidence="2">CECT 7735</strain>
    </source>
</reference>
<dbReference type="STRING" id="1715693.PH7735_01323"/>
<dbReference type="RefSeq" id="WP_058310464.1">
    <property type="nucleotide sequence ID" value="NZ_CYTW01000001.1"/>
</dbReference>
<evidence type="ECO:0000313" key="1">
    <source>
        <dbReference type="EMBL" id="CUJ91066.1"/>
    </source>
</evidence>
<accession>A0A0P1I5H3</accession>
<name>A0A0P1I5H3_9RHOB</name>
<sequence length="461" mass="51214">MAFDPIRAEIRFGYGLSPEISPPSSVAEMLSGVSGPDKMADAFPVESMQFFSGKLTQQVELARALRKAKTEEESFEITETSQELRREFYVYRREFMAQSILRRTHSATAFRERLAAFWSDHFTVVGKNSFYKALVDTYSEDAIRPNLSGRFEDMLIAVVTHPMMLLYLDQRQSVGPNSLLAEKRGKGRGLNENLAREVLELHTLGVDGPYSQTDVRELAELFTGLDYRQDKGFHFARGKTEPGPETVLGKVYGQEKGRLKDILAVLRDLARHPVTARHISSKLVMHFVSDDPDPSLVDRLTAAYLDTDGDLSALYATLLEAPQAWDAPLANMKPPQDFIISSLRALAVPAETFAGLNARDMRRLVTAPLQKMGQPWNEPLGPDGWPEEDGVWISPQGMAARLQWAMFAPGALLGVEPDPREFVVNALGADAPADITFAAGAAENRREGVAVVLMSPTFQRR</sequence>
<dbReference type="AlphaFoldDB" id="A0A0P1I5H3"/>
<keyword evidence="2" id="KW-1185">Reference proteome</keyword>
<proteinExistence type="predicted"/>
<dbReference type="GeneID" id="83880379"/>
<evidence type="ECO:0008006" key="3">
    <source>
        <dbReference type="Google" id="ProtNLM"/>
    </source>
</evidence>
<dbReference type="Pfam" id="PF08811">
    <property type="entry name" value="DUF1800"/>
    <property type="match status" value="1"/>
</dbReference>